<feature type="compositionally biased region" description="Polar residues" evidence="1">
    <location>
        <begin position="1020"/>
        <end position="1031"/>
    </location>
</feature>
<feature type="region of interest" description="Disordered" evidence="1">
    <location>
        <begin position="565"/>
        <end position="1204"/>
    </location>
</feature>
<feature type="compositionally biased region" description="Low complexity" evidence="1">
    <location>
        <begin position="569"/>
        <end position="586"/>
    </location>
</feature>
<name>A0ABQ8PAF9_9CRYT</name>
<feature type="compositionally biased region" description="Polar residues" evidence="1">
    <location>
        <begin position="944"/>
        <end position="974"/>
    </location>
</feature>
<feature type="compositionally biased region" description="Basic and acidic residues" evidence="1">
    <location>
        <begin position="1171"/>
        <end position="1185"/>
    </location>
</feature>
<feature type="compositionally biased region" description="Polar residues" evidence="1">
    <location>
        <begin position="1064"/>
        <end position="1076"/>
    </location>
</feature>
<reference evidence="2" key="1">
    <citation type="submission" date="2022-10" db="EMBL/GenBank/DDBJ databases">
        <title>Adaptive evolution leads to modifications in subtelomeric GC content in a zoonotic Cryptosporidium species.</title>
        <authorList>
            <person name="Li J."/>
            <person name="Feng Y."/>
            <person name="Xiao L."/>
        </authorList>
    </citation>
    <scope>NUCLEOTIDE SEQUENCE</scope>
    <source>
        <strain evidence="2">25894</strain>
    </source>
</reference>
<feature type="compositionally biased region" description="Polar residues" evidence="1">
    <location>
        <begin position="1001"/>
        <end position="1011"/>
    </location>
</feature>
<feature type="compositionally biased region" description="Low complexity" evidence="1">
    <location>
        <begin position="702"/>
        <end position="714"/>
    </location>
</feature>
<accession>A0ABQ8PAF9</accession>
<gene>
    <name evidence="2" type="ORF">OJ252_722</name>
</gene>
<dbReference type="EMBL" id="JAPCXB010000024">
    <property type="protein sequence ID" value="KAJ1614306.1"/>
    <property type="molecule type" value="Genomic_DNA"/>
</dbReference>
<sequence>MGSVESSVCEIVPFSSQLACVSDNLSIVNYSSQVNEKYILNSIAPINLSNEFKYTFMCGKNDLHTEEGNIICNPVTRHVDVLCGSKSYTIPSNRLITSLNGQQNLCSFTFDLSNDEFSLYMFNHPENLLLKTTDFGVEPSTFNTTLVGEAFMWALTDRAEFLNKVSLSSDQLSGPNVESLSNQTNNLGFGLSNGYNDKMGALTSNRNCPNLNFHNENPEITSKSKGLINFTVSQADFGDIPMLISNLFGTTNLKKQILVWLSNGEMGLFDNSRNSKHVEIPKEWLNSPSVDLSLYWDEHSSYLFDRTHSKVMLSVGNSTNDGAISANNMISLNSELNASADLSNKAEICTLDKTKVCKSSVVHIQHSGGITKGNYLRFGLAIPRSNLLPIKVHLADSENEISMFVINSDGTGFLMSLTNDIKVKFEIGLMSGSWFGGDVFILSGKQALESAKNMTGCVAFTRTCFEKNCQNSENQMVSGLDKDLIGNKISGSEHYLFLTWNGCVLAFVPINSSKINTISLSIANQSIYAIGYWSIIDGIPPSLTKHNQTIGNDNSAENQNTQHVVVDPSGTTNSESNESNSQEGSQIKPTPNDQFQPKPKPSVEENQNLENKPVAIPENGLESDNKPVTIPEGSAESNRKPDLSDLGATGNNGQDKNPIKDNIESTGNSGILPTEKNPIKDNIESTGNSGTLPTEKNPIKDNTTNTGNTETLPTEKNPIKDNTESTGSSATLPAEKNPIKDNTESTGNSGILPTEKNPIKDNTESTGNSGSLPAEKNPIKDNTTNTGNTEALPTEKNPIKDNTESTGNSGILPTEKNPIKDNTESTGNSGILPTEKDPIKDNTESTGNSGILPTEKNPIKDNTANTGNTETLPTEKNPIKDNTTNIGNTETLPTEKNPIKDNTESTGSSATLPAEKNPIKDNTESTGNSGILSTEKNPIKDNTESTGNTETLPTEKNPIKDNTANTGNNETLPTEKNPIKDNTESTGNSGILPTEKDPIKDNTTNTGNSGILPTEKNPIKDNTTNTGNSGILPTEKNPIKDNTESTGNSGILPTEKNPIKDNTESTGNSGILSTEKNPIKDNTESTGNSGSLPAEKNPIKDKRPSTGNKHDKKPIKDKRPNKGNKHDKHPSRYDDDDTDSEDEDDDHLDDDYKFNTLDLPDRPTSSVLPPHKKDDSDSNHYGHDDTDSEDDIIEDTSKEIKNKM</sequence>
<comment type="caution">
    <text evidence="2">The sequence shown here is derived from an EMBL/GenBank/DDBJ whole genome shotgun (WGS) entry which is preliminary data.</text>
</comment>
<keyword evidence="3" id="KW-1185">Reference proteome</keyword>
<dbReference type="Proteomes" id="UP001071777">
    <property type="component" value="Unassembled WGS sequence"/>
</dbReference>
<protein>
    <submittedName>
        <fullName evidence="2">Serine/threonine rich low complexity protein</fullName>
    </submittedName>
</protein>
<feature type="compositionally biased region" description="Basic residues" evidence="1">
    <location>
        <begin position="1110"/>
        <end position="1129"/>
    </location>
</feature>
<feature type="compositionally biased region" description="Basic and acidic residues" evidence="1">
    <location>
        <begin position="1195"/>
        <end position="1204"/>
    </location>
</feature>
<feature type="compositionally biased region" description="Polar residues" evidence="1">
    <location>
        <begin position="780"/>
        <end position="791"/>
    </location>
</feature>
<feature type="compositionally biased region" description="Basic and acidic residues" evidence="1">
    <location>
        <begin position="834"/>
        <end position="843"/>
    </location>
</feature>
<feature type="compositionally biased region" description="Polar residues" evidence="1">
    <location>
        <begin position="684"/>
        <end position="694"/>
    </location>
</feature>
<evidence type="ECO:0000256" key="1">
    <source>
        <dbReference type="SAM" id="MobiDB-lite"/>
    </source>
</evidence>
<evidence type="ECO:0000313" key="2">
    <source>
        <dbReference type="EMBL" id="KAJ1614306.1"/>
    </source>
</evidence>
<proteinExistence type="predicted"/>
<feature type="compositionally biased region" description="Polar residues" evidence="1">
    <location>
        <begin position="924"/>
        <end position="936"/>
    </location>
</feature>
<organism evidence="2 3">
    <name type="scientific">Cryptosporidium canis</name>
    <dbReference type="NCBI Taxonomy" id="195482"/>
    <lineage>
        <taxon>Eukaryota</taxon>
        <taxon>Sar</taxon>
        <taxon>Alveolata</taxon>
        <taxon>Apicomplexa</taxon>
        <taxon>Conoidasida</taxon>
        <taxon>Coccidia</taxon>
        <taxon>Eucoccidiorida</taxon>
        <taxon>Eimeriorina</taxon>
        <taxon>Cryptosporidiidae</taxon>
        <taxon>Cryptosporidium</taxon>
    </lineage>
</organism>
<feature type="compositionally biased region" description="Acidic residues" evidence="1">
    <location>
        <begin position="1134"/>
        <end position="1149"/>
    </location>
</feature>
<feature type="compositionally biased region" description="Polar residues" evidence="1">
    <location>
        <begin position="860"/>
        <end position="894"/>
    </location>
</feature>
<evidence type="ECO:0000313" key="3">
    <source>
        <dbReference type="Proteomes" id="UP001071777"/>
    </source>
</evidence>